<dbReference type="CDD" id="cd04301">
    <property type="entry name" value="NAT_SF"/>
    <property type="match status" value="1"/>
</dbReference>
<dbReference type="PANTHER" id="PTHR43072">
    <property type="entry name" value="N-ACETYLTRANSFERASE"/>
    <property type="match status" value="1"/>
</dbReference>
<proteinExistence type="predicted"/>
<dbReference type="GO" id="GO:0016747">
    <property type="term" value="F:acyltransferase activity, transferring groups other than amino-acyl groups"/>
    <property type="evidence" value="ECO:0007669"/>
    <property type="project" value="InterPro"/>
</dbReference>
<dbReference type="Gene3D" id="3.40.630.30">
    <property type="match status" value="1"/>
</dbReference>
<name>A0A371X781_9HYPH</name>
<dbReference type="InterPro" id="IPR016181">
    <property type="entry name" value="Acyl_CoA_acyltransferase"/>
</dbReference>
<dbReference type="RefSeq" id="WP_116681990.1">
    <property type="nucleotide sequence ID" value="NZ_QURL01000002.1"/>
</dbReference>
<dbReference type="InterPro" id="IPR000182">
    <property type="entry name" value="GNAT_dom"/>
</dbReference>
<gene>
    <name evidence="2" type="ORF">DYI37_04320</name>
</gene>
<evidence type="ECO:0000313" key="2">
    <source>
        <dbReference type="EMBL" id="RFC65092.1"/>
    </source>
</evidence>
<organism evidence="2 3">
    <name type="scientific">Fulvimarina endophytica</name>
    <dbReference type="NCBI Taxonomy" id="2293836"/>
    <lineage>
        <taxon>Bacteria</taxon>
        <taxon>Pseudomonadati</taxon>
        <taxon>Pseudomonadota</taxon>
        <taxon>Alphaproteobacteria</taxon>
        <taxon>Hyphomicrobiales</taxon>
        <taxon>Aurantimonadaceae</taxon>
        <taxon>Fulvimarina</taxon>
    </lineage>
</organism>
<dbReference type="PROSITE" id="PS51186">
    <property type="entry name" value="GNAT"/>
    <property type="match status" value="1"/>
</dbReference>
<dbReference type="OrthoDB" id="5459937at2"/>
<keyword evidence="3" id="KW-1185">Reference proteome</keyword>
<evidence type="ECO:0000259" key="1">
    <source>
        <dbReference type="PROSITE" id="PS51186"/>
    </source>
</evidence>
<keyword evidence="2" id="KW-0808">Transferase</keyword>
<feature type="domain" description="N-acetyltransferase" evidence="1">
    <location>
        <begin position="5"/>
        <end position="169"/>
    </location>
</feature>
<dbReference type="Pfam" id="PF13420">
    <property type="entry name" value="Acetyltransf_4"/>
    <property type="match status" value="1"/>
</dbReference>
<dbReference type="EMBL" id="QURL01000002">
    <property type="protein sequence ID" value="RFC65092.1"/>
    <property type="molecule type" value="Genomic_DNA"/>
</dbReference>
<dbReference type="AlphaFoldDB" id="A0A371X781"/>
<sequence>MNRDISIRPAVSGDIAAITAIYEDEVLNGTATYELVPPGIAEMERRFETLVNARYPYIVGEAADGAILGYAYAGPYRPRPAYNWMVENAIYLAREARGQGLGSRLLEDLIARCEALGFRQMVAVIGGSDNLGSIGVHRRLGFAEIGVMKATGLKFGRWIDTVLMQRPLGEAGRTIPDADEFPGTIGR</sequence>
<comment type="caution">
    <text evidence="2">The sequence shown here is derived from an EMBL/GenBank/DDBJ whole genome shotgun (WGS) entry which is preliminary data.</text>
</comment>
<evidence type="ECO:0000313" key="3">
    <source>
        <dbReference type="Proteomes" id="UP000264310"/>
    </source>
</evidence>
<dbReference type="PANTHER" id="PTHR43072:SF8">
    <property type="entry name" value="ACYLTRANSFERASE FABY-RELATED"/>
    <property type="match status" value="1"/>
</dbReference>
<reference evidence="2 3" key="1">
    <citation type="submission" date="2018-08" db="EMBL/GenBank/DDBJ databases">
        <title>Fulvimarina sp. 85, whole genome shotgun sequence.</title>
        <authorList>
            <person name="Tuo L."/>
        </authorList>
    </citation>
    <scope>NUCLEOTIDE SEQUENCE [LARGE SCALE GENOMIC DNA]</scope>
    <source>
        <strain evidence="2 3">85</strain>
    </source>
</reference>
<dbReference type="Proteomes" id="UP000264310">
    <property type="component" value="Unassembled WGS sequence"/>
</dbReference>
<protein>
    <submittedName>
        <fullName evidence="2">N-acetyltransferase</fullName>
    </submittedName>
</protein>
<dbReference type="SUPFAM" id="SSF55729">
    <property type="entry name" value="Acyl-CoA N-acyltransferases (Nat)"/>
    <property type="match status" value="1"/>
</dbReference>
<accession>A0A371X781</accession>